<reference evidence="4" key="3">
    <citation type="submission" date="2018-11" db="EMBL/GenBank/DDBJ databases">
        <authorList>
            <person name="Hwang Y.J."/>
            <person name="Hwang C.Y."/>
        </authorList>
    </citation>
    <scope>NUCLEOTIDE SEQUENCE</scope>
    <source>
        <strain evidence="4">R106</strain>
    </source>
</reference>
<dbReference type="RefSeq" id="WP_124012172.1">
    <property type="nucleotide sequence ID" value="NZ_CP034073.1"/>
</dbReference>
<reference evidence="3 5" key="1">
    <citation type="submission" date="2018-11" db="EMBL/GenBank/DDBJ databases">
        <title>Shewanella sp. M2.</title>
        <authorList>
            <person name="Hwang Y.J."/>
            <person name="Hwang C.Y."/>
        </authorList>
    </citation>
    <scope>NUCLEOTIDE SEQUENCE [LARGE SCALE GENOMIC DNA]</scope>
    <source>
        <strain evidence="3 5">M2</strain>
    </source>
</reference>
<feature type="domain" description="Coenzyme F420 hydrogenase/dehydrogenase beta subunit N-terminal" evidence="1">
    <location>
        <begin position="92"/>
        <end position="170"/>
    </location>
</feature>
<evidence type="ECO:0000313" key="6">
    <source>
        <dbReference type="Proteomes" id="UP000278855"/>
    </source>
</evidence>
<gene>
    <name evidence="4" type="ORF">EGC77_05550</name>
    <name evidence="3" type="ORF">EGC80_10770</name>
</gene>
<dbReference type="Proteomes" id="UP000273778">
    <property type="component" value="Chromosome"/>
</dbReference>
<dbReference type="InterPro" id="IPR045220">
    <property type="entry name" value="FRHB/FDHB/HCAR-like"/>
</dbReference>
<feature type="domain" description="Coenzyme F420 hydrogenase/dehydrogenase beta subunit C-terminal" evidence="2">
    <location>
        <begin position="179"/>
        <end position="349"/>
    </location>
</feature>
<evidence type="ECO:0000313" key="4">
    <source>
        <dbReference type="EMBL" id="RPA32839.1"/>
    </source>
</evidence>
<reference evidence="6" key="2">
    <citation type="submission" date="2018-11" db="EMBL/GenBank/DDBJ databases">
        <title>Shewanella sp. R106.</title>
        <authorList>
            <person name="Hwang Y.J."/>
            <person name="Hwang C.Y."/>
        </authorList>
    </citation>
    <scope>NUCLEOTIDE SEQUENCE [LARGE SCALE GENOMIC DNA]</scope>
    <source>
        <strain evidence="6">R106</strain>
    </source>
</reference>
<keyword evidence="5" id="KW-1185">Reference proteome</keyword>
<dbReference type="PANTHER" id="PTHR31332:SF0">
    <property type="entry name" value="7-HYDROXYMETHYL CHLOROPHYLL A REDUCTASE, CHLOROPLASTIC"/>
    <property type="match status" value="1"/>
</dbReference>
<dbReference type="InterPro" id="IPR007516">
    <property type="entry name" value="Co_F420_Hydgase/DH_bsu_N"/>
</dbReference>
<evidence type="ECO:0000313" key="5">
    <source>
        <dbReference type="Proteomes" id="UP000273778"/>
    </source>
</evidence>
<dbReference type="AlphaFoldDB" id="A0A3N4E3S6"/>
<dbReference type="Pfam" id="PF04432">
    <property type="entry name" value="FrhB_FdhB_C"/>
    <property type="match status" value="1"/>
</dbReference>
<dbReference type="OrthoDB" id="3247493at2"/>
<evidence type="ECO:0000259" key="1">
    <source>
        <dbReference type="Pfam" id="PF04422"/>
    </source>
</evidence>
<name>A0A3N4E3S6_9GAMM</name>
<sequence length="465" mass="53009">MNVREFNKKRIYSEVSGVTAFVEPKIKIRLNDFGLYEELINAPEDFILNPLVEKVSPYLNATNNESFIAEELYSKVEDICYDKRVGYYDSLYVGHVVEGDYRKNASSGGMGTWIFKALLDEGEIDGVIHVKNNSDKNSKILYKYEISRTVEEVLEGAKTKYYPVELSEVLNIIKENKGRYAIVGIPSFIKAIRLVCLYDPIINESIAFTVGLICGHQKSSKFSEYMGWQVGIEPGNLKAIDFRHKLADRPADSYAISMTGYINGKLSTVIKAKSELDGQNWGLGYFKPLASDFTDDVFNETADIVIGDAWLPEYTSDSGGNNIVIVRDQAISRILLNSIETNKLSMKPVGVDKIFSSQSAHYRHTHDELAYRSLSQKKKNIWFPQNRVSQSNEITYLRGKVQNLRMDIAEQSHSIYQEAVKRKDLNYFSNKMNGLNFKYKLVYYVMAIKNKGFKGLLDKVFKRET</sequence>
<dbReference type="Pfam" id="PF04422">
    <property type="entry name" value="FrhB_FdhB_N"/>
    <property type="match status" value="1"/>
</dbReference>
<evidence type="ECO:0000313" key="3">
    <source>
        <dbReference type="EMBL" id="AZG35356.1"/>
    </source>
</evidence>
<dbReference type="KEGG" id="spsr:EGC80_10770"/>
<dbReference type="InterPro" id="IPR007525">
    <property type="entry name" value="FrhB_FdhB_C"/>
</dbReference>
<evidence type="ECO:0000259" key="2">
    <source>
        <dbReference type="Pfam" id="PF04432"/>
    </source>
</evidence>
<dbReference type="PANTHER" id="PTHR31332">
    <property type="entry name" value="7-HYDROXYMETHYL CHLOROPHYLL A REDUCTASE, CHLOROPLASTIC"/>
    <property type="match status" value="1"/>
</dbReference>
<dbReference type="GO" id="GO:0052592">
    <property type="term" value="F:oxidoreductase activity, acting on CH or CH2 groups, with an iron-sulfur protein as acceptor"/>
    <property type="evidence" value="ECO:0007669"/>
    <property type="project" value="TreeGrafter"/>
</dbReference>
<protein>
    <submittedName>
        <fullName evidence="4">Coenzyme F420 hydrogenase</fullName>
    </submittedName>
</protein>
<dbReference type="Proteomes" id="UP000278855">
    <property type="component" value="Unassembled WGS sequence"/>
</dbReference>
<accession>A0A3N4E3S6</accession>
<organism evidence="4 6">
    <name type="scientific">Shewanella psychromarinicola</name>
    <dbReference type="NCBI Taxonomy" id="2487742"/>
    <lineage>
        <taxon>Bacteria</taxon>
        <taxon>Pseudomonadati</taxon>
        <taxon>Pseudomonadota</taxon>
        <taxon>Gammaproteobacteria</taxon>
        <taxon>Alteromonadales</taxon>
        <taxon>Shewanellaceae</taxon>
        <taxon>Shewanella</taxon>
    </lineage>
</organism>
<dbReference type="EMBL" id="RKKB01000002">
    <property type="protein sequence ID" value="RPA32839.1"/>
    <property type="molecule type" value="Genomic_DNA"/>
</dbReference>
<dbReference type="EMBL" id="CP034073">
    <property type="protein sequence ID" value="AZG35356.1"/>
    <property type="molecule type" value="Genomic_DNA"/>
</dbReference>
<proteinExistence type="predicted"/>